<gene>
    <name evidence="1" type="ORF">HKK74_27910</name>
</gene>
<organism evidence="1 2">
    <name type="scientific">Actinomadura alba</name>
    <dbReference type="NCBI Taxonomy" id="406431"/>
    <lineage>
        <taxon>Bacteria</taxon>
        <taxon>Bacillati</taxon>
        <taxon>Actinomycetota</taxon>
        <taxon>Actinomycetes</taxon>
        <taxon>Streptosporangiales</taxon>
        <taxon>Thermomonosporaceae</taxon>
        <taxon>Actinomadura</taxon>
    </lineage>
</organism>
<dbReference type="RefSeq" id="WP_187246366.1">
    <property type="nucleotide sequence ID" value="NZ_BAAAOK010000016.1"/>
</dbReference>
<dbReference type="EMBL" id="JABVEC010000025">
    <property type="protein sequence ID" value="MBC6469293.1"/>
    <property type="molecule type" value="Genomic_DNA"/>
</dbReference>
<reference evidence="1 2" key="1">
    <citation type="submission" date="2020-06" db="EMBL/GenBank/DDBJ databases">
        <title>Actinomadura xiongansis sp. nov., isolated from soil of Baiyangdian.</title>
        <authorList>
            <person name="Zhang X."/>
        </authorList>
    </citation>
    <scope>NUCLEOTIDE SEQUENCE [LARGE SCALE GENOMIC DNA]</scope>
    <source>
        <strain evidence="1 2">HBUM206468</strain>
    </source>
</reference>
<keyword evidence="2" id="KW-1185">Reference proteome</keyword>
<comment type="caution">
    <text evidence="1">The sequence shown here is derived from an EMBL/GenBank/DDBJ whole genome shotgun (WGS) entry which is preliminary data.</text>
</comment>
<dbReference type="Proteomes" id="UP000805614">
    <property type="component" value="Unassembled WGS sequence"/>
</dbReference>
<evidence type="ECO:0000313" key="2">
    <source>
        <dbReference type="Proteomes" id="UP000805614"/>
    </source>
</evidence>
<accession>A0ABR7LX83</accession>
<proteinExistence type="predicted"/>
<sequence>MDTRTDPVEIIARVGERDGRQRAFDVWVHKAMKAGWAVAVESTSLDRPGTECGVVEIEGLRYRIHHGKRVRGTVAIVPAGQHLIAATVKLTMGESDGVSFTSEFVHAAWVEPLVDEPA</sequence>
<name>A0ABR7LX83_9ACTN</name>
<protein>
    <submittedName>
        <fullName evidence="1">Uncharacterized protein</fullName>
    </submittedName>
</protein>
<evidence type="ECO:0000313" key="1">
    <source>
        <dbReference type="EMBL" id="MBC6469293.1"/>
    </source>
</evidence>